<dbReference type="InterPro" id="IPR021610">
    <property type="entry name" value="DUF3228"/>
</dbReference>
<dbReference type="OrthoDB" id="127234at2759"/>
<dbReference type="Proteomes" id="UP000030745">
    <property type="component" value="Unassembled WGS sequence"/>
</dbReference>
<accession>A0A067BCE4</accession>
<dbReference type="Pfam" id="PF04434">
    <property type="entry name" value="SWIM"/>
    <property type="match status" value="1"/>
</dbReference>
<sequence>TASASRSWRIQRTKGRGCAGTRRTSSDASTARSQAAIAPSSTGVSCDALNTTNPIRTSYAPFCKHLFVPNFTDALVSTAAITEANKTHLRSAYVARAEHELPVLVRWFPADVVAPTVATYLDVILYSRDQIEYFSTYIHNDIRFNLPFAALYLAMADVMETASDRRLEVANMAKTAPILTPHATALLKEQKDKAEAYSVRVSTASLLVVYIPAFGTEGHEVDVDARTCSCGYVEQMHLPCRHLIRALKHVGKLDTVEMCIHPMYKFENYKRAVDAVAYRLPIFGHRCPEPSVTVLPPLVTKSSGKPRTNRIASAGESGSKDNTYQHRPSSTKKKYKCSACGATDHNAKTCAKKGRKLVASRSAGSCLWKDIPAACDRILIMDLLNPDSDSDSDLDSGDDDDRDVDEFGFDANGRGVAQVVGQASNVFRL</sequence>
<evidence type="ECO:0000256" key="1">
    <source>
        <dbReference type="PROSITE-ProRule" id="PRU00325"/>
    </source>
</evidence>
<dbReference type="PANTHER" id="PTHR38666">
    <property type="match status" value="1"/>
</dbReference>
<dbReference type="Gene3D" id="3.30.2310.50">
    <property type="entry name" value="Protein of unknown function (DUF3228), domain 1"/>
    <property type="match status" value="2"/>
</dbReference>
<organism evidence="4 5">
    <name type="scientific">Saprolegnia parasitica (strain CBS 223.65)</name>
    <dbReference type="NCBI Taxonomy" id="695850"/>
    <lineage>
        <taxon>Eukaryota</taxon>
        <taxon>Sar</taxon>
        <taxon>Stramenopiles</taxon>
        <taxon>Oomycota</taxon>
        <taxon>Saprolegniomycetes</taxon>
        <taxon>Saprolegniales</taxon>
        <taxon>Saprolegniaceae</taxon>
        <taxon>Saprolegnia</taxon>
    </lineage>
</organism>
<dbReference type="Pfam" id="PF11539">
    <property type="entry name" value="DUF3228"/>
    <property type="match status" value="1"/>
</dbReference>
<keyword evidence="1" id="KW-0862">Zinc</keyword>
<feature type="compositionally biased region" description="Low complexity" evidence="2">
    <location>
        <begin position="21"/>
        <end position="34"/>
    </location>
</feature>
<dbReference type="InterPro" id="IPR007527">
    <property type="entry name" value="Znf_SWIM"/>
</dbReference>
<feature type="region of interest" description="Disordered" evidence="2">
    <location>
        <begin position="1"/>
        <end position="34"/>
    </location>
</feature>
<feature type="domain" description="SWIM-type" evidence="3">
    <location>
        <begin position="219"/>
        <end position="251"/>
    </location>
</feature>
<dbReference type="STRING" id="695850.A0A067BCE4"/>
<dbReference type="EMBL" id="KK584593">
    <property type="protein sequence ID" value="KDO15748.1"/>
    <property type="molecule type" value="Genomic_DNA"/>
</dbReference>
<dbReference type="GO" id="GO:0008270">
    <property type="term" value="F:zinc ion binding"/>
    <property type="evidence" value="ECO:0007669"/>
    <property type="project" value="UniProtKB-KW"/>
</dbReference>
<protein>
    <recommendedName>
        <fullName evidence="3">SWIM-type domain-containing protein</fullName>
    </recommendedName>
</protein>
<dbReference type="PANTHER" id="PTHR38666:SF2">
    <property type="entry name" value="FLAGELLAR ASSOCIATED PROTEIN"/>
    <property type="match status" value="1"/>
</dbReference>
<evidence type="ECO:0000313" key="5">
    <source>
        <dbReference type="Proteomes" id="UP000030745"/>
    </source>
</evidence>
<dbReference type="GeneID" id="24142430"/>
<name>A0A067BCE4_SAPPC</name>
<feature type="region of interest" description="Disordered" evidence="2">
    <location>
        <begin position="300"/>
        <end position="330"/>
    </location>
</feature>
<keyword evidence="5" id="KW-1185">Reference proteome</keyword>
<keyword evidence="1" id="KW-0479">Metal-binding</keyword>
<dbReference type="AlphaFoldDB" id="A0A067BCE4"/>
<dbReference type="VEuPathDB" id="FungiDB:SPRG_22045"/>
<feature type="non-terminal residue" evidence="4">
    <location>
        <position position="1"/>
    </location>
</feature>
<dbReference type="PROSITE" id="PS50966">
    <property type="entry name" value="ZF_SWIM"/>
    <property type="match status" value="1"/>
</dbReference>
<dbReference type="KEGG" id="spar:SPRG_22045"/>
<reference evidence="4 5" key="1">
    <citation type="journal article" date="2013" name="PLoS Genet.">
        <title>Distinctive expansion of potential virulence genes in the genome of the oomycete fish pathogen Saprolegnia parasitica.</title>
        <authorList>
            <person name="Jiang R.H."/>
            <person name="de Bruijn I."/>
            <person name="Haas B.J."/>
            <person name="Belmonte R."/>
            <person name="Lobach L."/>
            <person name="Christie J."/>
            <person name="van den Ackerveken G."/>
            <person name="Bottin A."/>
            <person name="Bulone V."/>
            <person name="Diaz-Moreno S.M."/>
            <person name="Dumas B."/>
            <person name="Fan L."/>
            <person name="Gaulin E."/>
            <person name="Govers F."/>
            <person name="Grenville-Briggs L.J."/>
            <person name="Horner N.R."/>
            <person name="Levin J.Z."/>
            <person name="Mammella M."/>
            <person name="Meijer H.J."/>
            <person name="Morris P."/>
            <person name="Nusbaum C."/>
            <person name="Oome S."/>
            <person name="Phillips A.J."/>
            <person name="van Rooyen D."/>
            <person name="Rzeszutek E."/>
            <person name="Saraiva M."/>
            <person name="Secombes C.J."/>
            <person name="Seidl M.F."/>
            <person name="Snel B."/>
            <person name="Stassen J.H."/>
            <person name="Sykes S."/>
            <person name="Tripathy S."/>
            <person name="van den Berg H."/>
            <person name="Vega-Arreguin J.C."/>
            <person name="Wawra S."/>
            <person name="Young S.K."/>
            <person name="Zeng Q."/>
            <person name="Dieguez-Uribeondo J."/>
            <person name="Russ C."/>
            <person name="Tyler B.M."/>
            <person name="van West P."/>
        </authorList>
    </citation>
    <scope>NUCLEOTIDE SEQUENCE [LARGE SCALE GENOMIC DNA]</scope>
    <source>
        <strain evidence="4 5">CBS 223.65</strain>
    </source>
</reference>
<evidence type="ECO:0000259" key="3">
    <source>
        <dbReference type="PROSITE" id="PS50966"/>
    </source>
</evidence>
<dbReference type="RefSeq" id="XP_012213544.1">
    <property type="nucleotide sequence ID" value="XM_012358154.1"/>
</dbReference>
<evidence type="ECO:0000313" key="4">
    <source>
        <dbReference type="EMBL" id="KDO15748.1"/>
    </source>
</evidence>
<keyword evidence="1" id="KW-0863">Zinc-finger</keyword>
<proteinExistence type="predicted"/>
<gene>
    <name evidence="4" type="ORF">SPRG_22045</name>
</gene>
<evidence type="ECO:0000256" key="2">
    <source>
        <dbReference type="SAM" id="MobiDB-lite"/>
    </source>
</evidence>